<feature type="transmembrane region" description="Helical" evidence="7">
    <location>
        <begin position="140"/>
        <end position="160"/>
    </location>
</feature>
<feature type="transmembrane region" description="Helical" evidence="7">
    <location>
        <begin position="403"/>
        <end position="428"/>
    </location>
</feature>
<dbReference type="Pfam" id="PF07690">
    <property type="entry name" value="MFS_1"/>
    <property type="match status" value="1"/>
</dbReference>
<feature type="transmembrane region" description="Helical" evidence="7">
    <location>
        <begin position="264"/>
        <end position="285"/>
    </location>
</feature>
<dbReference type="PANTHER" id="PTHR23501">
    <property type="entry name" value="MAJOR FACILITATOR SUPERFAMILY"/>
    <property type="match status" value="1"/>
</dbReference>
<name>A0AAD7VSK5_9ASCO</name>
<comment type="similarity">
    <text evidence="2">Belongs to the major facilitator superfamily.</text>
</comment>
<protein>
    <submittedName>
        <fullName evidence="8">Major facilitator superfamily domain-containing protein</fullName>
    </submittedName>
</protein>
<dbReference type="InterPro" id="IPR011701">
    <property type="entry name" value="MFS"/>
</dbReference>
<dbReference type="InterPro" id="IPR036259">
    <property type="entry name" value="MFS_trans_sf"/>
</dbReference>
<accession>A0AAD7VSK5</accession>
<evidence type="ECO:0000256" key="1">
    <source>
        <dbReference type="ARBA" id="ARBA00004141"/>
    </source>
</evidence>
<feature type="transmembrane region" description="Helical" evidence="7">
    <location>
        <begin position="605"/>
        <end position="627"/>
    </location>
</feature>
<keyword evidence="3 7" id="KW-0812">Transmembrane</keyword>
<dbReference type="Gene3D" id="1.20.1250.20">
    <property type="entry name" value="MFS general substrate transporter like domains"/>
    <property type="match status" value="2"/>
</dbReference>
<dbReference type="EMBL" id="JARPMG010000006">
    <property type="protein sequence ID" value="KAJ8099819.1"/>
    <property type="molecule type" value="Genomic_DNA"/>
</dbReference>
<feature type="transmembrane region" description="Helical" evidence="7">
    <location>
        <begin position="110"/>
        <end position="128"/>
    </location>
</feature>
<evidence type="ECO:0000256" key="4">
    <source>
        <dbReference type="ARBA" id="ARBA00022989"/>
    </source>
</evidence>
<feature type="region of interest" description="Disordered" evidence="6">
    <location>
        <begin position="1"/>
        <end position="43"/>
    </location>
</feature>
<dbReference type="PANTHER" id="PTHR23501:SF87">
    <property type="entry name" value="SIDEROPHORE IRON TRANSPORTER 2"/>
    <property type="match status" value="1"/>
</dbReference>
<keyword evidence="9" id="KW-1185">Reference proteome</keyword>
<comment type="subcellular location">
    <subcellularLocation>
        <location evidence="1">Membrane</location>
        <topology evidence="1">Multi-pass membrane protein</topology>
    </subcellularLocation>
</comment>
<dbReference type="RefSeq" id="XP_056043269.1">
    <property type="nucleotide sequence ID" value="XM_056187791.1"/>
</dbReference>
<keyword evidence="5 7" id="KW-0472">Membrane</keyword>
<dbReference type="Proteomes" id="UP001217417">
    <property type="component" value="Unassembled WGS sequence"/>
</dbReference>
<evidence type="ECO:0000256" key="3">
    <source>
        <dbReference type="ARBA" id="ARBA00022692"/>
    </source>
</evidence>
<gene>
    <name evidence="8" type="ORF">POJ06DRAFT_254571</name>
</gene>
<dbReference type="GeneID" id="80882957"/>
<feature type="transmembrane region" description="Helical" evidence="7">
    <location>
        <begin position="467"/>
        <end position="485"/>
    </location>
</feature>
<evidence type="ECO:0000256" key="7">
    <source>
        <dbReference type="SAM" id="Phobius"/>
    </source>
</evidence>
<proteinExistence type="inferred from homology"/>
<feature type="transmembrane region" description="Helical" evidence="7">
    <location>
        <begin position="229"/>
        <end position="252"/>
    </location>
</feature>
<evidence type="ECO:0000256" key="5">
    <source>
        <dbReference type="ARBA" id="ARBA00023136"/>
    </source>
</evidence>
<sequence length="735" mass="80074">MSLPTVEPASRHESPPIAGGTSVACASSKSKSPQHRSSLSPGVYDTAGAHYHGAYSPIIADPESAHRESRSEVDDEHYDDGHGSEEIEIEVGVQKAEVLAHTWTRGGLHIAYFGLFLLAFIASLGTQVTSLLTPFATSEFHVHSLLATVQVVQGILFAVVKAPMAKVANTFGRLEAFLLAIGFVAIGYLQMSLARGVASYTSAQVFSASGMTGLLVLQQIFVADTTDLLNRALFSVLPDAPFLVTVWMGPWLADFVTEYFTWRVGYGIWVLLVPLSASPLLVTLFQNQRRARRLGLITKYSWTGKSAINVLRAISGALDIVGVFLLSAGCALMLIPLTLSSTLPTHWHDPRIPSMLVVGAFVLAIFVYWEIRVGAAADANSHDHSYPRPLLSLRVLKNRTVRCGCIGIFFYDMAYNIFQPYFFSYLMVTRDTNTDSAGKIVQIFSFAATISGILASFLIKHSSRYKLWLLIGVPIYQLGIFSMQFSRLPTSPSVVVAFSQALAGVGGGMFSLPSQVGVQASCSHSDVALATALFLTVFSLGSAVGAAVSGAVWTSLLPTLLTKYVPESILDQVPEIYADFDYARRMFPDMDSPERQAIIHAYKDVMALLIWIAIAVTLPCFIASCLMTEYDLEELSKVLTESRAQNVYTYGMVNAHSHDEGEDSEDSEIQDGRHASVPIVIGSHYDRTTEGDAISILSSDEEEDVLGAGVGAMLSRNDVIHGPQRMGRRRLREWS</sequence>
<feature type="transmembrane region" description="Helical" evidence="7">
    <location>
        <begin position="317"/>
        <end position="339"/>
    </location>
</feature>
<evidence type="ECO:0000256" key="2">
    <source>
        <dbReference type="ARBA" id="ARBA00008335"/>
    </source>
</evidence>
<dbReference type="SUPFAM" id="SSF103473">
    <property type="entry name" value="MFS general substrate transporter"/>
    <property type="match status" value="1"/>
</dbReference>
<feature type="compositionally biased region" description="Low complexity" evidence="6">
    <location>
        <begin position="27"/>
        <end position="41"/>
    </location>
</feature>
<dbReference type="AlphaFoldDB" id="A0AAD7VSK5"/>
<reference evidence="8" key="1">
    <citation type="submission" date="2023-03" db="EMBL/GenBank/DDBJ databases">
        <title>Near-Complete genome sequence of Lipomyces tetrasporous NRRL Y-64009, an oleaginous yeast capable of growing on lignocellulosic hydrolysates.</title>
        <authorList>
            <consortium name="Lawrence Berkeley National Laboratory"/>
            <person name="Jagtap S.S."/>
            <person name="Liu J.-J."/>
            <person name="Walukiewicz H.E."/>
            <person name="Pangilinan J."/>
            <person name="Lipzen A."/>
            <person name="Ahrendt S."/>
            <person name="Koriabine M."/>
            <person name="Cobaugh K."/>
            <person name="Salamov A."/>
            <person name="Yoshinaga Y."/>
            <person name="Ng V."/>
            <person name="Daum C."/>
            <person name="Grigoriev I.V."/>
            <person name="Slininger P.J."/>
            <person name="Dien B.S."/>
            <person name="Jin Y.-S."/>
            <person name="Rao C.V."/>
        </authorList>
    </citation>
    <scope>NUCLEOTIDE SEQUENCE</scope>
    <source>
        <strain evidence="8">NRRL Y-64009</strain>
    </source>
</reference>
<keyword evidence="4 7" id="KW-1133">Transmembrane helix</keyword>
<feature type="transmembrane region" description="Helical" evidence="7">
    <location>
        <begin position="351"/>
        <end position="369"/>
    </location>
</feature>
<feature type="transmembrane region" description="Helical" evidence="7">
    <location>
        <begin position="172"/>
        <end position="191"/>
    </location>
</feature>
<dbReference type="GO" id="GO:0022857">
    <property type="term" value="F:transmembrane transporter activity"/>
    <property type="evidence" value="ECO:0007669"/>
    <property type="project" value="InterPro"/>
</dbReference>
<feature type="transmembrane region" description="Helical" evidence="7">
    <location>
        <begin position="491"/>
        <end position="512"/>
    </location>
</feature>
<feature type="transmembrane region" description="Helical" evidence="7">
    <location>
        <begin position="440"/>
        <end position="460"/>
    </location>
</feature>
<organism evidence="8 9">
    <name type="scientific">Lipomyces tetrasporus</name>
    <dbReference type="NCBI Taxonomy" id="54092"/>
    <lineage>
        <taxon>Eukaryota</taxon>
        <taxon>Fungi</taxon>
        <taxon>Dikarya</taxon>
        <taxon>Ascomycota</taxon>
        <taxon>Saccharomycotina</taxon>
        <taxon>Lipomycetes</taxon>
        <taxon>Lipomycetales</taxon>
        <taxon>Lipomycetaceae</taxon>
        <taxon>Lipomyces</taxon>
    </lineage>
</organism>
<feature type="transmembrane region" description="Helical" evidence="7">
    <location>
        <begin position="197"/>
        <end position="217"/>
    </location>
</feature>
<feature type="compositionally biased region" description="Basic and acidic residues" evidence="6">
    <location>
        <begin position="63"/>
        <end position="72"/>
    </location>
</feature>
<comment type="caution">
    <text evidence="8">The sequence shown here is derived from an EMBL/GenBank/DDBJ whole genome shotgun (WGS) entry which is preliminary data.</text>
</comment>
<evidence type="ECO:0000313" key="9">
    <source>
        <dbReference type="Proteomes" id="UP001217417"/>
    </source>
</evidence>
<evidence type="ECO:0000256" key="6">
    <source>
        <dbReference type="SAM" id="MobiDB-lite"/>
    </source>
</evidence>
<feature type="region of interest" description="Disordered" evidence="6">
    <location>
        <begin position="60"/>
        <end position="82"/>
    </location>
</feature>
<evidence type="ECO:0000313" key="8">
    <source>
        <dbReference type="EMBL" id="KAJ8099819.1"/>
    </source>
</evidence>
<feature type="transmembrane region" description="Helical" evidence="7">
    <location>
        <begin position="532"/>
        <end position="553"/>
    </location>
</feature>
<dbReference type="GO" id="GO:0005886">
    <property type="term" value="C:plasma membrane"/>
    <property type="evidence" value="ECO:0007669"/>
    <property type="project" value="TreeGrafter"/>
</dbReference>